<feature type="transmembrane region" description="Helical" evidence="6">
    <location>
        <begin position="235"/>
        <end position="255"/>
    </location>
</feature>
<dbReference type="Proteomes" id="UP000045285">
    <property type="component" value="Unassembled WGS sequence"/>
</dbReference>
<feature type="transmembrane region" description="Helical" evidence="6">
    <location>
        <begin position="347"/>
        <end position="371"/>
    </location>
</feature>
<dbReference type="PANTHER" id="PTHR43124:SF3">
    <property type="entry name" value="CHLORAMPHENICOL EFFLUX PUMP RV0191"/>
    <property type="match status" value="1"/>
</dbReference>
<organism evidence="7 8">
    <name type="scientific">Mesorhizobium plurifarium</name>
    <dbReference type="NCBI Taxonomy" id="69974"/>
    <lineage>
        <taxon>Bacteria</taxon>
        <taxon>Pseudomonadati</taxon>
        <taxon>Pseudomonadota</taxon>
        <taxon>Alphaproteobacteria</taxon>
        <taxon>Hyphomicrobiales</taxon>
        <taxon>Phyllobacteriaceae</taxon>
        <taxon>Mesorhizobium</taxon>
    </lineage>
</organism>
<evidence type="ECO:0000313" key="8">
    <source>
        <dbReference type="Proteomes" id="UP000045285"/>
    </source>
</evidence>
<dbReference type="InterPro" id="IPR011701">
    <property type="entry name" value="MFS"/>
</dbReference>
<dbReference type="PANTHER" id="PTHR43124">
    <property type="entry name" value="PURINE EFFLUX PUMP PBUE"/>
    <property type="match status" value="1"/>
</dbReference>
<comment type="subcellular location">
    <subcellularLocation>
        <location evidence="1">Cell membrane</location>
        <topology evidence="1">Multi-pass membrane protein</topology>
    </subcellularLocation>
</comment>
<name>A0A090DRD1_MESPL</name>
<dbReference type="SUPFAM" id="SSF103473">
    <property type="entry name" value="MFS general substrate transporter"/>
    <property type="match status" value="1"/>
</dbReference>
<evidence type="ECO:0008006" key="9">
    <source>
        <dbReference type="Google" id="ProtNLM"/>
    </source>
</evidence>
<evidence type="ECO:0000256" key="1">
    <source>
        <dbReference type="ARBA" id="ARBA00004651"/>
    </source>
</evidence>
<feature type="transmembrane region" description="Helical" evidence="6">
    <location>
        <begin position="155"/>
        <end position="177"/>
    </location>
</feature>
<dbReference type="Gene3D" id="1.20.1250.20">
    <property type="entry name" value="MFS general substrate transporter like domains"/>
    <property type="match status" value="2"/>
</dbReference>
<feature type="transmembrane region" description="Helical" evidence="6">
    <location>
        <begin position="43"/>
        <end position="65"/>
    </location>
</feature>
<evidence type="ECO:0000256" key="2">
    <source>
        <dbReference type="ARBA" id="ARBA00022475"/>
    </source>
</evidence>
<keyword evidence="4 6" id="KW-1133">Transmembrane helix</keyword>
<sequence>MRGRWTILAVLFIARAAMAVQFQSIAAVAPELGKALSANLADIGVLIGLYFAPGIALALPGGAIGRRFGDKATVLAGLAGEALLCSSTSWSVQIAGRLIAGIGGVLLNVLMTKMMVDWFAGRQIATAMAIFINSWPLGIALTLVALPLIQGQFGIAGAHIAVMALIGAALALVGLFYRPPGQSVAPVSAQAARLGLSAVSAVLLAGLIWAFYNVGFAMVFSFAPSMLVERGWSTAAAGSAVSIVLWLAALSVPFGGYLSDQTRSRNAMLATSCLAFAALIALLWRGSPVMPTLVALGLVCGLPAGSIMSLPARVLAPATRALGMGLFYTVYYATMLIAPWLGGRLALWTGGAGAALGLGSAALLACPILLWRFERRLPVQALTAQGSLTRAGG</sequence>
<reference evidence="8" key="1">
    <citation type="submission" date="2014-08" db="EMBL/GenBank/DDBJ databases">
        <authorList>
            <person name="Moulin L."/>
        </authorList>
    </citation>
    <scope>NUCLEOTIDE SEQUENCE [LARGE SCALE GENOMIC DNA]</scope>
</reference>
<protein>
    <recommendedName>
        <fullName evidence="9">Arabinose efflux permease family protein</fullName>
    </recommendedName>
</protein>
<evidence type="ECO:0000313" key="7">
    <source>
        <dbReference type="EMBL" id="CDX19219.1"/>
    </source>
</evidence>
<dbReference type="AlphaFoldDB" id="A0A090DRD1"/>
<evidence type="ECO:0000256" key="4">
    <source>
        <dbReference type="ARBA" id="ARBA00022989"/>
    </source>
</evidence>
<feature type="transmembrane region" description="Helical" evidence="6">
    <location>
        <begin position="267"/>
        <end position="284"/>
    </location>
</feature>
<gene>
    <name evidence="7" type="ORF">MPL3356_30069</name>
</gene>
<feature type="transmembrane region" description="Helical" evidence="6">
    <location>
        <begin position="98"/>
        <end position="116"/>
    </location>
</feature>
<keyword evidence="2" id="KW-1003">Cell membrane</keyword>
<feature type="transmembrane region" description="Helical" evidence="6">
    <location>
        <begin position="198"/>
        <end position="223"/>
    </location>
</feature>
<feature type="transmembrane region" description="Helical" evidence="6">
    <location>
        <begin position="290"/>
        <end position="310"/>
    </location>
</feature>
<dbReference type="GO" id="GO:0022857">
    <property type="term" value="F:transmembrane transporter activity"/>
    <property type="evidence" value="ECO:0007669"/>
    <property type="project" value="InterPro"/>
</dbReference>
<dbReference type="InterPro" id="IPR036259">
    <property type="entry name" value="MFS_trans_sf"/>
</dbReference>
<keyword evidence="8" id="KW-1185">Reference proteome</keyword>
<feature type="transmembrane region" description="Helical" evidence="6">
    <location>
        <begin position="322"/>
        <end position="341"/>
    </location>
</feature>
<dbReference type="EMBL" id="CCMZ01000023">
    <property type="protein sequence ID" value="CDX19219.1"/>
    <property type="molecule type" value="Genomic_DNA"/>
</dbReference>
<dbReference type="GO" id="GO:0005886">
    <property type="term" value="C:plasma membrane"/>
    <property type="evidence" value="ECO:0007669"/>
    <property type="project" value="UniProtKB-SubCell"/>
</dbReference>
<evidence type="ECO:0000256" key="3">
    <source>
        <dbReference type="ARBA" id="ARBA00022692"/>
    </source>
</evidence>
<keyword evidence="5 6" id="KW-0472">Membrane</keyword>
<feature type="transmembrane region" description="Helical" evidence="6">
    <location>
        <begin position="72"/>
        <end position="92"/>
    </location>
</feature>
<dbReference type="InterPro" id="IPR050189">
    <property type="entry name" value="MFS_Efflux_Transporters"/>
</dbReference>
<keyword evidence="3 6" id="KW-0812">Transmembrane</keyword>
<dbReference type="Pfam" id="PF07690">
    <property type="entry name" value="MFS_1"/>
    <property type="match status" value="1"/>
</dbReference>
<evidence type="ECO:0000256" key="5">
    <source>
        <dbReference type="ARBA" id="ARBA00023136"/>
    </source>
</evidence>
<dbReference type="STRING" id="69974.MPLDJ20_180081"/>
<feature type="transmembrane region" description="Helical" evidence="6">
    <location>
        <begin position="128"/>
        <end position="149"/>
    </location>
</feature>
<accession>A0A090DRD1</accession>
<evidence type="ECO:0000256" key="6">
    <source>
        <dbReference type="SAM" id="Phobius"/>
    </source>
</evidence>
<proteinExistence type="predicted"/>